<feature type="chain" id="PRO_5040873704" evidence="2">
    <location>
        <begin position="27"/>
        <end position="246"/>
    </location>
</feature>
<name>A0A9X3XHI2_9BACT</name>
<evidence type="ECO:0000313" key="5">
    <source>
        <dbReference type="Proteomes" id="UP001151081"/>
    </source>
</evidence>
<feature type="signal peptide" evidence="2">
    <location>
        <begin position="1"/>
        <end position="26"/>
    </location>
</feature>
<evidence type="ECO:0000256" key="1">
    <source>
        <dbReference type="SAM" id="MobiDB-lite"/>
    </source>
</evidence>
<evidence type="ECO:0000259" key="3">
    <source>
        <dbReference type="Pfam" id="PF06904"/>
    </source>
</evidence>
<comment type="caution">
    <text evidence="4">The sequence shown here is derived from an EMBL/GenBank/DDBJ whole genome shotgun (WGS) entry which is preliminary data.</text>
</comment>
<accession>A0A9X3XHI2</accession>
<evidence type="ECO:0000313" key="4">
    <source>
        <dbReference type="EMBL" id="MDC3988241.1"/>
    </source>
</evidence>
<feature type="compositionally biased region" description="Polar residues" evidence="1">
    <location>
        <begin position="233"/>
        <end position="246"/>
    </location>
</feature>
<evidence type="ECO:0000256" key="2">
    <source>
        <dbReference type="SAM" id="SignalP"/>
    </source>
</evidence>
<organism evidence="4 5">
    <name type="scientific">Polyangium jinanense</name>
    <dbReference type="NCBI Taxonomy" id="2829994"/>
    <lineage>
        <taxon>Bacteria</taxon>
        <taxon>Pseudomonadati</taxon>
        <taxon>Myxococcota</taxon>
        <taxon>Polyangia</taxon>
        <taxon>Polyangiales</taxon>
        <taxon>Polyangiaceae</taxon>
        <taxon>Polyangium</taxon>
    </lineage>
</organism>
<protein>
    <submittedName>
        <fullName evidence="4">Extensin family protein</fullName>
    </submittedName>
</protein>
<proteinExistence type="predicted"/>
<dbReference type="Proteomes" id="UP001151081">
    <property type="component" value="Unassembled WGS sequence"/>
</dbReference>
<dbReference type="Pfam" id="PF06904">
    <property type="entry name" value="Extensin-like_C"/>
    <property type="match status" value="1"/>
</dbReference>
<sequence length="246" mass="26791">MRRPLRALPFLALSLLALAPLGTAGADPTPEAPYALDTIPREVPKAGPLQCPKVELVDYAGDNLRFSSTTKVYIGLRDRLKAFEKIAADVATEIYGRPPSRVVHLGTYSCRRIAAYPEFLSEHALGNAIDIAGFDFGPLPKGQSLPEGIPAGFKNGFEVRVLSHWKAQTGHAAIHARFLKTLARRLIARKDVFRVLLGPGYAGHDNHFHFDMAPFRMVEIYDGGQPLVPPPASNSASTVNESTENP</sequence>
<gene>
    <name evidence="4" type="ORF">KEG57_47675</name>
</gene>
<dbReference type="InterPro" id="IPR009683">
    <property type="entry name" value="Extensin-like_C"/>
</dbReference>
<keyword evidence="2" id="KW-0732">Signal</keyword>
<dbReference type="RefSeq" id="WP_272459762.1">
    <property type="nucleotide sequence ID" value="NZ_JAGTJJ010000068.1"/>
</dbReference>
<feature type="region of interest" description="Disordered" evidence="1">
    <location>
        <begin position="227"/>
        <end position="246"/>
    </location>
</feature>
<feature type="domain" description="Extensin-like C-terminal" evidence="3">
    <location>
        <begin position="50"/>
        <end position="136"/>
    </location>
</feature>
<keyword evidence="5" id="KW-1185">Reference proteome</keyword>
<reference evidence="4 5" key="1">
    <citation type="submission" date="2021-04" db="EMBL/GenBank/DDBJ databases">
        <title>Genome analysis of Polyangium sp.</title>
        <authorList>
            <person name="Li Y."/>
            <person name="Wang J."/>
        </authorList>
    </citation>
    <scope>NUCLEOTIDE SEQUENCE [LARGE SCALE GENOMIC DNA]</scope>
    <source>
        <strain evidence="4 5">SDU14</strain>
    </source>
</reference>
<dbReference type="EMBL" id="JAGTJJ010000068">
    <property type="protein sequence ID" value="MDC3988241.1"/>
    <property type="molecule type" value="Genomic_DNA"/>
</dbReference>
<dbReference type="AlphaFoldDB" id="A0A9X3XHI2"/>